<accession>A0A0C9UFC0</accession>
<dbReference type="Proteomes" id="UP000054279">
    <property type="component" value="Unassembled WGS sequence"/>
</dbReference>
<sequence length="260" mass="29845">MPRQTERQATTEVLLEAFVLQLLVEGQQNIQISSYESSVSESSDEEDTPLQPLSTSILVAVLEVNSRRYLQDRITIPKTSENLYMLLGEYKMNYPNLFRSYMQMSPMAFDSLVEKLRDHPVFHNRSENEQLPVEVQVAVLLYRFAHFGNAASVQKVGLWAGLGYGTVILITRRVLTAICHEPFRRRVMKWPGVSEKEAAKVWVEEQSCPAWRDGWCMVDGTLVPLSARPAYFGNTWYNRKSNYSMNIINTPNLRIIDYGV</sequence>
<evidence type="ECO:0000313" key="1">
    <source>
        <dbReference type="EMBL" id="KIJ41723.1"/>
    </source>
</evidence>
<organism evidence="1 2">
    <name type="scientific">Sphaerobolus stellatus (strain SS14)</name>
    <dbReference type="NCBI Taxonomy" id="990650"/>
    <lineage>
        <taxon>Eukaryota</taxon>
        <taxon>Fungi</taxon>
        <taxon>Dikarya</taxon>
        <taxon>Basidiomycota</taxon>
        <taxon>Agaricomycotina</taxon>
        <taxon>Agaricomycetes</taxon>
        <taxon>Phallomycetidae</taxon>
        <taxon>Geastrales</taxon>
        <taxon>Sphaerobolaceae</taxon>
        <taxon>Sphaerobolus</taxon>
    </lineage>
</organism>
<reference evidence="1 2" key="1">
    <citation type="submission" date="2014-06" db="EMBL/GenBank/DDBJ databases">
        <title>Evolutionary Origins and Diversification of the Mycorrhizal Mutualists.</title>
        <authorList>
            <consortium name="DOE Joint Genome Institute"/>
            <consortium name="Mycorrhizal Genomics Consortium"/>
            <person name="Kohler A."/>
            <person name="Kuo A."/>
            <person name="Nagy L.G."/>
            <person name="Floudas D."/>
            <person name="Copeland A."/>
            <person name="Barry K.W."/>
            <person name="Cichocki N."/>
            <person name="Veneault-Fourrey C."/>
            <person name="LaButti K."/>
            <person name="Lindquist E.A."/>
            <person name="Lipzen A."/>
            <person name="Lundell T."/>
            <person name="Morin E."/>
            <person name="Murat C."/>
            <person name="Riley R."/>
            <person name="Ohm R."/>
            <person name="Sun H."/>
            <person name="Tunlid A."/>
            <person name="Henrissat B."/>
            <person name="Grigoriev I.V."/>
            <person name="Hibbett D.S."/>
            <person name="Martin F."/>
        </authorList>
    </citation>
    <scope>NUCLEOTIDE SEQUENCE [LARGE SCALE GENOMIC DNA]</scope>
    <source>
        <strain evidence="1 2">SS14</strain>
    </source>
</reference>
<dbReference type="OrthoDB" id="3228141at2759"/>
<dbReference type="EMBL" id="KN837135">
    <property type="protein sequence ID" value="KIJ41723.1"/>
    <property type="molecule type" value="Genomic_DNA"/>
</dbReference>
<evidence type="ECO:0000313" key="2">
    <source>
        <dbReference type="Proteomes" id="UP000054279"/>
    </source>
</evidence>
<name>A0A0C9UFC0_SPHS4</name>
<dbReference type="HOGENOM" id="CLU_018552_1_4_1"/>
<dbReference type="AlphaFoldDB" id="A0A0C9UFC0"/>
<protein>
    <recommendedName>
        <fullName evidence="3">DDE Tnp4 domain-containing protein</fullName>
    </recommendedName>
</protein>
<evidence type="ECO:0008006" key="3">
    <source>
        <dbReference type="Google" id="ProtNLM"/>
    </source>
</evidence>
<keyword evidence="2" id="KW-1185">Reference proteome</keyword>
<proteinExistence type="predicted"/>
<gene>
    <name evidence="1" type="ORF">M422DRAFT_172018</name>
</gene>